<dbReference type="GO" id="GO:2000354">
    <property type="term" value="P:regulation of ovarian follicle development"/>
    <property type="evidence" value="ECO:0007669"/>
    <property type="project" value="Ensembl"/>
</dbReference>
<evidence type="ECO:0000256" key="1">
    <source>
        <dbReference type="ARBA" id="ARBA00004613"/>
    </source>
</evidence>
<dbReference type="InParanoid" id="A0A3P8V2V6"/>
<comment type="similarity">
    <text evidence="5">Belongs to the TGF-beta family.</text>
</comment>
<keyword evidence="9" id="KW-1185">Reference proteome</keyword>
<dbReference type="GeneTree" id="ENSGT00390000006337"/>
<dbReference type="Gene3D" id="2.10.90.10">
    <property type="entry name" value="Cystine-knot cytokines"/>
    <property type="match status" value="1"/>
</dbReference>
<dbReference type="GO" id="GO:0046546">
    <property type="term" value="P:development of primary male sexual characteristics"/>
    <property type="evidence" value="ECO:0007669"/>
    <property type="project" value="Ensembl"/>
</dbReference>
<evidence type="ECO:0000313" key="8">
    <source>
        <dbReference type="Ensembl" id="ENSCSEP00000008907.1"/>
    </source>
</evidence>
<dbReference type="GO" id="GO:0008083">
    <property type="term" value="F:growth factor activity"/>
    <property type="evidence" value="ECO:0007669"/>
    <property type="project" value="UniProtKB-KW"/>
</dbReference>
<keyword evidence="2" id="KW-0964">Secreted</keyword>
<dbReference type="GO" id="GO:1905939">
    <property type="term" value="P:regulation of gonad development"/>
    <property type="evidence" value="ECO:0007669"/>
    <property type="project" value="Ensembl"/>
</dbReference>
<dbReference type="Pfam" id="PF00019">
    <property type="entry name" value="TGF_beta"/>
    <property type="match status" value="1"/>
</dbReference>
<dbReference type="Ensembl" id="ENSCSET00000009004.1">
    <property type="protein sequence ID" value="ENSCSEP00000008907.1"/>
    <property type="gene ID" value="ENSCSEG00000005692.1"/>
</dbReference>
<dbReference type="InterPro" id="IPR006799">
    <property type="entry name" value="AMH_N"/>
</dbReference>
<dbReference type="InterPro" id="IPR001839">
    <property type="entry name" value="TGF-b_C"/>
</dbReference>
<dbReference type="InterPro" id="IPR029034">
    <property type="entry name" value="Cystine-knot_cytokine"/>
</dbReference>
<reference evidence="8" key="3">
    <citation type="submission" date="2025-09" db="UniProtKB">
        <authorList>
            <consortium name="Ensembl"/>
        </authorList>
    </citation>
    <scope>IDENTIFICATION</scope>
</reference>
<organism evidence="8 9">
    <name type="scientific">Cynoglossus semilaevis</name>
    <name type="common">Tongue sole</name>
    <dbReference type="NCBI Taxonomy" id="244447"/>
    <lineage>
        <taxon>Eukaryota</taxon>
        <taxon>Metazoa</taxon>
        <taxon>Chordata</taxon>
        <taxon>Craniata</taxon>
        <taxon>Vertebrata</taxon>
        <taxon>Euteleostomi</taxon>
        <taxon>Actinopterygii</taxon>
        <taxon>Neopterygii</taxon>
        <taxon>Teleostei</taxon>
        <taxon>Neoteleostei</taxon>
        <taxon>Acanthomorphata</taxon>
        <taxon>Carangaria</taxon>
        <taxon>Pleuronectiformes</taxon>
        <taxon>Pleuronectoidei</taxon>
        <taxon>Cynoglossidae</taxon>
        <taxon>Cynoglossinae</taxon>
        <taxon>Cynoglossus</taxon>
    </lineage>
</organism>
<feature type="signal peptide" evidence="6">
    <location>
        <begin position="1"/>
        <end position="22"/>
    </location>
</feature>
<keyword evidence="5" id="KW-0339">Growth factor</keyword>
<dbReference type="OMA" id="ALMLCWT"/>
<reference evidence="8 9" key="1">
    <citation type="journal article" date="2014" name="Nat. Genet.">
        <title>Whole-genome sequence of a flatfish provides insights into ZW sex chromosome evolution and adaptation to a benthic lifestyle.</title>
        <authorList>
            <person name="Chen S."/>
            <person name="Zhang G."/>
            <person name="Shao C."/>
            <person name="Huang Q."/>
            <person name="Liu G."/>
            <person name="Zhang P."/>
            <person name="Song W."/>
            <person name="An N."/>
            <person name="Chalopin D."/>
            <person name="Volff J.N."/>
            <person name="Hong Y."/>
            <person name="Li Q."/>
            <person name="Sha Z."/>
            <person name="Zhou H."/>
            <person name="Xie M."/>
            <person name="Yu Q."/>
            <person name="Liu Y."/>
            <person name="Xiang H."/>
            <person name="Wang N."/>
            <person name="Wu K."/>
            <person name="Yang C."/>
            <person name="Zhou Q."/>
            <person name="Liao X."/>
            <person name="Yang L."/>
            <person name="Hu Q."/>
            <person name="Zhang J."/>
            <person name="Meng L."/>
            <person name="Jin L."/>
            <person name="Tian Y."/>
            <person name="Lian J."/>
            <person name="Yang J."/>
            <person name="Miao G."/>
            <person name="Liu S."/>
            <person name="Liang Z."/>
            <person name="Yan F."/>
            <person name="Li Y."/>
            <person name="Sun B."/>
            <person name="Zhang H."/>
            <person name="Zhang J."/>
            <person name="Zhu Y."/>
            <person name="Du M."/>
            <person name="Zhao Y."/>
            <person name="Schartl M."/>
            <person name="Tang Q."/>
            <person name="Wang J."/>
        </authorList>
    </citation>
    <scope>NUCLEOTIDE SEQUENCE</scope>
</reference>
<protein>
    <submittedName>
        <fullName evidence="8">Anti-Mullerian hormone</fullName>
    </submittedName>
</protein>
<evidence type="ECO:0000256" key="4">
    <source>
        <dbReference type="ARBA" id="ARBA00022782"/>
    </source>
</evidence>
<evidence type="ECO:0000256" key="5">
    <source>
        <dbReference type="RuleBase" id="RU000354"/>
    </source>
</evidence>
<dbReference type="FunCoup" id="A0A3P8V2V6">
    <property type="interactions" value="512"/>
</dbReference>
<dbReference type="PANTHER" id="PTHR15009">
    <property type="entry name" value="MUELLERIAN-INHIBITING FACTOR"/>
    <property type="match status" value="1"/>
</dbReference>
<dbReference type="GO" id="GO:0005576">
    <property type="term" value="C:extracellular region"/>
    <property type="evidence" value="ECO:0007669"/>
    <property type="project" value="UniProtKB-SubCell"/>
</dbReference>
<feature type="domain" description="TGF-beta family profile" evidence="7">
    <location>
        <begin position="438"/>
        <end position="545"/>
    </location>
</feature>
<keyword evidence="4" id="KW-0221">Differentiation</keyword>
<evidence type="ECO:0000256" key="6">
    <source>
        <dbReference type="SAM" id="SignalP"/>
    </source>
</evidence>
<dbReference type="PANTHER" id="PTHR15009:SF4">
    <property type="entry name" value="MUELLERIAN-INHIBITING FACTOR"/>
    <property type="match status" value="1"/>
</dbReference>
<dbReference type="SMART" id="SM00204">
    <property type="entry name" value="TGFB"/>
    <property type="match status" value="1"/>
</dbReference>
<reference evidence="8" key="2">
    <citation type="submission" date="2025-08" db="UniProtKB">
        <authorList>
            <consortium name="Ensembl"/>
        </authorList>
    </citation>
    <scope>IDENTIFICATION</scope>
</reference>
<dbReference type="AlphaFoldDB" id="A0A3P8V2V6"/>
<proteinExistence type="inferred from homology"/>
<evidence type="ECO:0000256" key="3">
    <source>
        <dbReference type="ARBA" id="ARBA00022729"/>
    </source>
</evidence>
<dbReference type="SUPFAM" id="SSF57501">
    <property type="entry name" value="Cystine-knot cytokines"/>
    <property type="match status" value="1"/>
</dbReference>
<sequence length="545" mass="58896">MLLVDVLCCGVLTLCWIQLCVAPDVSGGQQLIQDQSPSVTGQTTHLDVFVCSRIFPGLRPDQQEFLLSFCKKQTLAPAPGPDRAPCYVDDIFAALRESVGNSDELTASSFTLFGICRSPGISPGSVLHALSQKASTNQGSGLTVVHPTDVAVEEDDRGTLVLRLDLPPSPLLALTPVLLLVFENLLTGDDVQATFTSHSLQPNTQSACISGETRYILLTGEPSAEGDPRQNWRIGIETTSPDMKPNLKDFFTDEKSRSKINITPLLLVSGGTSPSSASSQTFSFLCELKRFLCEVLPQDQPHSPHIQLNSLLSSPPLSLGPSSSEAFLVGLMNSSSPTVFSFTGWSSAFSEHHGQLALSPALLEEVRRRLEHIGMQVVELIKEEAVGERSTERMERLKQLSELPTKEPAPGESQYRAFLLVKALQTVLQAYKLRVGLRTTRAETTTPGRASVCGLRSLTVSLEKYLVGPNTAVINNCRGSCAFPLVNTINHAVLLNSHIEGGNSDERAPCCVPVAYEALEVVDLNEDGAFLSVKPDVIAKECGCR</sequence>
<evidence type="ECO:0000313" key="9">
    <source>
        <dbReference type="Proteomes" id="UP000265120"/>
    </source>
</evidence>
<dbReference type="Proteomes" id="UP000265120">
    <property type="component" value="Chromosome 2"/>
</dbReference>
<dbReference type="GO" id="GO:2000835">
    <property type="term" value="P:negative regulation of androgen secretion"/>
    <property type="evidence" value="ECO:0007669"/>
    <property type="project" value="Ensembl"/>
</dbReference>
<evidence type="ECO:0000259" key="7">
    <source>
        <dbReference type="PROSITE" id="PS51362"/>
    </source>
</evidence>
<accession>A0A3P8V2V6</accession>
<dbReference type="Pfam" id="PF04709">
    <property type="entry name" value="AMH_N"/>
    <property type="match status" value="2"/>
</dbReference>
<dbReference type="GO" id="GO:0008406">
    <property type="term" value="P:gonad development"/>
    <property type="evidence" value="ECO:0007669"/>
    <property type="project" value="Ensembl"/>
</dbReference>
<dbReference type="GO" id="GO:0048240">
    <property type="term" value="P:sperm capacitation"/>
    <property type="evidence" value="ECO:0007669"/>
    <property type="project" value="Ensembl"/>
</dbReference>
<keyword evidence="3 6" id="KW-0732">Signal</keyword>
<comment type="subcellular location">
    <subcellularLocation>
        <location evidence="1">Secreted</location>
    </subcellularLocation>
</comment>
<feature type="chain" id="PRO_5018001102" evidence="6">
    <location>
        <begin position="23"/>
        <end position="545"/>
    </location>
</feature>
<name>A0A3P8V2V6_CYNSE</name>
<evidence type="ECO:0000256" key="2">
    <source>
        <dbReference type="ARBA" id="ARBA00022525"/>
    </source>
</evidence>
<dbReference type="InterPro" id="IPR021203">
    <property type="entry name" value="Muellerian-inhibiting_factor"/>
</dbReference>
<dbReference type="PROSITE" id="PS51362">
    <property type="entry name" value="TGF_BETA_2"/>
    <property type="match status" value="1"/>
</dbReference>
<dbReference type="STRING" id="244447.ENSCSEP00000008907"/>